<dbReference type="GO" id="GO:0003676">
    <property type="term" value="F:nucleic acid binding"/>
    <property type="evidence" value="ECO:0007669"/>
    <property type="project" value="InterPro"/>
</dbReference>
<feature type="domain" description="Piwi" evidence="4">
    <location>
        <begin position="668"/>
        <end position="1019"/>
    </location>
</feature>
<dbReference type="InterPro" id="IPR003165">
    <property type="entry name" value="Piwi"/>
</dbReference>
<dbReference type="PROSITE" id="PS00028">
    <property type="entry name" value="ZINC_FINGER_C2H2_1"/>
    <property type="match status" value="1"/>
</dbReference>
<name>A0A9N8EK59_9STRA</name>
<dbReference type="Pfam" id="PF02170">
    <property type="entry name" value="PAZ"/>
    <property type="match status" value="1"/>
</dbReference>
<evidence type="ECO:0000313" key="5">
    <source>
        <dbReference type="EMBL" id="CAB9523207.1"/>
    </source>
</evidence>
<dbReference type="GO" id="GO:0008270">
    <property type="term" value="F:zinc ion binding"/>
    <property type="evidence" value="ECO:0007669"/>
    <property type="project" value="UniProtKB-KW"/>
</dbReference>
<keyword evidence="1" id="KW-0479">Metal-binding</keyword>
<dbReference type="SUPFAM" id="SSF53098">
    <property type="entry name" value="Ribonuclease H-like"/>
    <property type="match status" value="1"/>
</dbReference>
<feature type="compositionally biased region" description="Gly residues" evidence="2">
    <location>
        <begin position="31"/>
        <end position="42"/>
    </location>
</feature>
<evidence type="ECO:0000313" key="6">
    <source>
        <dbReference type="Proteomes" id="UP001153069"/>
    </source>
</evidence>
<comment type="caution">
    <text evidence="5">The sequence shown here is derived from an EMBL/GenBank/DDBJ whole genome shotgun (WGS) entry which is preliminary data.</text>
</comment>
<dbReference type="Proteomes" id="UP001153069">
    <property type="component" value="Unassembled WGS sequence"/>
</dbReference>
<evidence type="ECO:0000256" key="1">
    <source>
        <dbReference type="PROSITE-ProRule" id="PRU00042"/>
    </source>
</evidence>
<dbReference type="InterPro" id="IPR036085">
    <property type="entry name" value="PAZ_dom_sf"/>
</dbReference>
<feature type="domain" description="C2H2-type" evidence="3">
    <location>
        <begin position="241"/>
        <end position="265"/>
    </location>
</feature>
<accession>A0A9N8EK59</accession>
<dbReference type="InterPro" id="IPR012337">
    <property type="entry name" value="RNaseH-like_sf"/>
</dbReference>
<sequence length="1036" mass="115803">MASELLTGSRAPDRRPLFNSMSGHGQRYSHYGGGGGGGGYRGGDGDRGHGGGGRDYHGGRGHDRRDSYGRGGGGRGGGGRDFRGGRGGRGGGRGHRGEEPEEPDLQDIKKVKTNKILGKLPSSFRFYYYTAAAMKNEKEQVDSRYRRRALFNKAIFDNLLADKSPKEKQRIRKSMFFEGSFFFSTVQVEGLEGHKLPLKLVTTDRGETFTVLKEQKFKCPKSMDKPKQPQALGANVLQFEHQCSNCGMKFSDTRSLLQHCQAQSHMPVYTNPDDPTLLEPDDKFFLQYCNVALARALQDKLTKWGTEFIDPTQYTEPTDWRGNSLGITIYRAYSCDFGLDRSKLRAPGQVSATHLTLTVDLRSKIMRSTSLLDEIYGNNVGRHLSDHEKDKLKRQWEGQVVIYKLEKKCYSIVALRFDLSPKTFPVKGLKSEQGDRDMLHSEYFEIRKNTSLQYPDVYPMVEVQGRRKESIYFPAELVCGNELSSSVREQLPQIASYLPKERNEAVDKMLQYLGDGQGGQLLSAYGITLQQEKDESDPANPKFKAKVIVAKAVVMSVPELVANGVRVPDFKLKGDTWGTLKRSTYRVDPNEMNIFNVVVVHHGHLSENAVMDVYGKVRDNVNSLNSCFQFQQRPADLVKFEGGHGELQNHCNAVQDYFGRSKLQNVFVLDLIKPASKYDPAYPVIKRVLGEHGYLSQCISFKTFDHERPPRNKEGRGRMILQGVARQVLQKCGARLWWVRLPPELPLPCVMVGVDVFHSPREYDAKAGRRVAKPSCAAIVVQVVRPGYEQSQKVEVYSEVFQREAGEEFGLQQHLCNTVRNALSLLDVSPLSCIVWRDGIADSSFGDDAMDEITGIRLGLNNGDLGGGDTTQSSMDVKPPAKSAIKADPVGKPQNETAIAERPKGKVPLAYIVCQKRIAIKLLTTDGQYAAPSGTLVDGIQGLTHDTFYIQGRAPKKYSTAKPTRFITVERDPALDSLNISKLTWEMCYDYPNWTGPVKVPGVTMEAHKLAMIAGVMSDSGTNLAHRRFTNRKWYL</sequence>
<dbReference type="Gene3D" id="3.30.420.10">
    <property type="entry name" value="Ribonuclease H-like superfamily/Ribonuclease H"/>
    <property type="match status" value="1"/>
</dbReference>
<keyword evidence="1" id="KW-0863">Zinc-finger</keyword>
<dbReference type="OrthoDB" id="445936at2759"/>
<organism evidence="5 6">
    <name type="scientific">Seminavis robusta</name>
    <dbReference type="NCBI Taxonomy" id="568900"/>
    <lineage>
        <taxon>Eukaryota</taxon>
        <taxon>Sar</taxon>
        <taxon>Stramenopiles</taxon>
        <taxon>Ochrophyta</taxon>
        <taxon>Bacillariophyta</taxon>
        <taxon>Bacillariophyceae</taxon>
        <taxon>Bacillariophycidae</taxon>
        <taxon>Naviculales</taxon>
        <taxon>Naviculaceae</taxon>
        <taxon>Seminavis</taxon>
    </lineage>
</organism>
<evidence type="ECO:0000256" key="2">
    <source>
        <dbReference type="SAM" id="MobiDB-lite"/>
    </source>
</evidence>
<dbReference type="PROSITE" id="PS50822">
    <property type="entry name" value="PIWI"/>
    <property type="match status" value="1"/>
</dbReference>
<proteinExistence type="predicted"/>
<dbReference type="PROSITE" id="PS50157">
    <property type="entry name" value="ZINC_FINGER_C2H2_2"/>
    <property type="match status" value="1"/>
</dbReference>
<evidence type="ECO:0000259" key="4">
    <source>
        <dbReference type="PROSITE" id="PS50822"/>
    </source>
</evidence>
<reference evidence="5" key="1">
    <citation type="submission" date="2020-06" db="EMBL/GenBank/DDBJ databases">
        <authorList>
            <consortium name="Plant Systems Biology data submission"/>
        </authorList>
    </citation>
    <scope>NUCLEOTIDE SEQUENCE</scope>
    <source>
        <strain evidence="5">D6</strain>
    </source>
</reference>
<dbReference type="SUPFAM" id="SSF101690">
    <property type="entry name" value="PAZ domain"/>
    <property type="match status" value="1"/>
</dbReference>
<feature type="compositionally biased region" description="Basic and acidic residues" evidence="2">
    <location>
        <begin position="43"/>
        <end position="68"/>
    </location>
</feature>
<feature type="region of interest" description="Disordered" evidence="2">
    <location>
        <begin position="872"/>
        <end position="893"/>
    </location>
</feature>
<dbReference type="InterPro" id="IPR036397">
    <property type="entry name" value="RNaseH_sf"/>
</dbReference>
<dbReference type="InterPro" id="IPR003100">
    <property type="entry name" value="PAZ_dom"/>
</dbReference>
<dbReference type="PANTHER" id="PTHR22891">
    <property type="entry name" value="EUKARYOTIC TRANSLATION INITIATION FACTOR 2C"/>
    <property type="match status" value="1"/>
</dbReference>
<feature type="region of interest" description="Disordered" evidence="2">
    <location>
        <begin position="1"/>
        <end position="107"/>
    </location>
</feature>
<dbReference type="Gene3D" id="2.170.260.10">
    <property type="entry name" value="paz domain"/>
    <property type="match status" value="1"/>
</dbReference>
<dbReference type="EMBL" id="CAICTM010001387">
    <property type="protein sequence ID" value="CAB9523207.1"/>
    <property type="molecule type" value="Genomic_DNA"/>
</dbReference>
<protein>
    <submittedName>
        <fullName evidence="5">Piwi-like protein 1</fullName>
    </submittedName>
</protein>
<gene>
    <name evidence="5" type="ORF">SEMRO_1389_G268570.1</name>
</gene>
<dbReference type="Pfam" id="PF02171">
    <property type="entry name" value="Piwi"/>
    <property type="match status" value="2"/>
</dbReference>
<evidence type="ECO:0000259" key="3">
    <source>
        <dbReference type="PROSITE" id="PS50157"/>
    </source>
</evidence>
<dbReference type="AlphaFoldDB" id="A0A9N8EK59"/>
<keyword evidence="6" id="KW-1185">Reference proteome</keyword>
<keyword evidence="1" id="KW-0862">Zinc</keyword>
<dbReference type="InterPro" id="IPR013087">
    <property type="entry name" value="Znf_C2H2_type"/>
</dbReference>
<dbReference type="SMART" id="SM00950">
    <property type="entry name" value="Piwi"/>
    <property type="match status" value="1"/>
</dbReference>